<dbReference type="AlphaFoldDB" id="A0A810QAA1"/>
<proteinExistence type="inferred from homology"/>
<evidence type="ECO:0000256" key="1">
    <source>
        <dbReference type="ARBA" id="ARBA00007125"/>
    </source>
</evidence>
<dbReference type="KEGG" id="pfaa:MM59RIKEN_22030"/>
<gene>
    <name evidence="3" type="ORF">MM59RIKEN_22030</name>
</gene>
<organism evidence="3 4">
    <name type="scientific">Pusillibacter faecalis</name>
    <dbReference type="NCBI Taxonomy" id="2714358"/>
    <lineage>
        <taxon>Bacteria</taxon>
        <taxon>Bacillati</taxon>
        <taxon>Bacillota</taxon>
        <taxon>Clostridia</taxon>
        <taxon>Eubacteriales</taxon>
        <taxon>Oscillospiraceae</taxon>
        <taxon>Pusillibacter</taxon>
    </lineage>
</organism>
<comment type="similarity">
    <text evidence="1">Belongs to the GppA/Ppx family.</text>
</comment>
<dbReference type="Gene3D" id="3.30.420.40">
    <property type="match status" value="1"/>
</dbReference>
<name>A0A810QAA1_9FIRM</name>
<dbReference type="GO" id="GO:0006357">
    <property type="term" value="P:regulation of transcription by RNA polymerase II"/>
    <property type="evidence" value="ECO:0007669"/>
    <property type="project" value="TreeGrafter"/>
</dbReference>
<evidence type="ECO:0000313" key="3">
    <source>
        <dbReference type="EMBL" id="BCK84884.1"/>
    </source>
</evidence>
<evidence type="ECO:0000259" key="2">
    <source>
        <dbReference type="Pfam" id="PF02541"/>
    </source>
</evidence>
<dbReference type="Proteomes" id="UP000679848">
    <property type="component" value="Chromosome"/>
</dbReference>
<keyword evidence="4" id="KW-1185">Reference proteome</keyword>
<sequence length="301" mass="33974">MNYGIVDLGSNTVRLSLYRVLPEGDYDLLFSKKEMAGLVNYISGGVLSQEGIHRACSILEKFRELLRHFGVENFYVFATAPLRNIRNSEEAVHTIRKKTGLDVDVLSGDLEAELGYYGALRTLNLKDGALFDIGGGSTEIVEVRAGKILRAQSLPLGSLNLFKACVSRIWPKPKELEEMRKIVRRTLAEANLPQERVDRVCGVGGTARALLKIANTWYGRPELERRMTPKDLHQLNKELQKQSGEVRQLVLNHCPDRLHTILPGALLMDTVTKSLCREELYISRTGVREGYLYHKVLRRAE</sequence>
<accession>A0A810QAA1</accession>
<dbReference type="RefSeq" id="WP_213543329.1">
    <property type="nucleotide sequence ID" value="NZ_AP023420.1"/>
</dbReference>
<dbReference type="InterPro" id="IPR050273">
    <property type="entry name" value="GppA/Ppx_hydrolase"/>
</dbReference>
<dbReference type="PANTHER" id="PTHR30005">
    <property type="entry name" value="EXOPOLYPHOSPHATASE"/>
    <property type="match status" value="1"/>
</dbReference>
<dbReference type="Pfam" id="PF02541">
    <property type="entry name" value="Ppx-GppA"/>
    <property type="match status" value="1"/>
</dbReference>
<reference evidence="3" key="1">
    <citation type="submission" date="2020-09" db="EMBL/GenBank/DDBJ databases">
        <title>New species isolated from human feces.</title>
        <authorList>
            <person name="Kitahara M."/>
            <person name="Shigeno Y."/>
            <person name="Shime M."/>
            <person name="Matsumoto Y."/>
            <person name="Nakamura S."/>
            <person name="Motooka D."/>
            <person name="Fukuoka S."/>
            <person name="Nishikawa H."/>
            <person name="Benno Y."/>
        </authorList>
    </citation>
    <scope>NUCLEOTIDE SEQUENCE</scope>
    <source>
        <strain evidence="3">MM59</strain>
    </source>
</reference>
<protein>
    <recommendedName>
        <fullName evidence="2">Ppx/GppA phosphatase N-terminal domain-containing protein</fullName>
    </recommendedName>
</protein>
<dbReference type="PANTHER" id="PTHR30005:SF0">
    <property type="entry name" value="RETROGRADE REGULATION PROTEIN 2"/>
    <property type="match status" value="1"/>
</dbReference>
<dbReference type="EMBL" id="AP023420">
    <property type="protein sequence ID" value="BCK84884.1"/>
    <property type="molecule type" value="Genomic_DNA"/>
</dbReference>
<dbReference type="Gene3D" id="3.30.420.150">
    <property type="entry name" value="Exopolyphosphatase. Domain 2"/>
    <property type="match status" value="1"/>
</dbReference>
<dbReference type="CDD" id="cd24052">
    <property type="entry name" value="ASKHA_NBD_HpPPX-GppA-like"/>
    <property type="match status" value="1"/>
</dbReference>
<dbReference type="InterPro" id="IPR043129">
    <property type="entry name" value="ATPase_NBD"/>
</dbReference>
<dbReference type="InterPro" id="IPR003695">
    <property type="entry name" value="Ppx_GppA_N"/>
</dbReference>
<evidence type="ECO:0000313" key="4">
    <source>
        <dbReference type="Proteomes" id="UP000679848"/>
    </source>
</evidence>
<feature type="domain" description="Ppx/GppA phosphatase N-terminal" evidence="2">
    <location>
        <begin position="43"/>
        <end position="298"/>
    </location>
</feature>
<dbReference type="SUPFAM" id="SSF53067">
    <property type="entry name" value="Actin-like ATPase domain"/>
    <property type="match status" value="2"/>
</dbReference>